<dbReference type="InParanoid" id="G3GW28"/>
<evidence type="ECO:0000256" key="1">
    <source>
        <dbReference type="SAM" id="SignalP"/>
    </source>
</evidence>
<gene>
    <name evidence="2" type="ORF">I79_001939</name>
</gene>
<evidence type="ECO:0000313" key="2">
    <source>
        <dbReference type="EMBL" id="EGW00985.1"/>
    </source>
</evidence>
<feature type="signal peptide" evidence="1">
    <location>
        <begin position="1"/>
        <end position="24"/>
    </location>
</feature>
<feature type="chain" id="PRO_5003443800" evidence="1">
    <location>
        <begin position="25"/>
        <end position="55"/>
    </location>
</feature>
<dbReference type="EMBL" id="JH000046">
    <property type="protein sequence ID" value="EGW00985.1"/>
    <property type="molecule type" value="Genomic_DNA"/>
</dbReference>
<evidence type="ECO:0000313" key="3">
    <source>
        <dbReference type="Proteomes" id="UP000001075"/>
    </source>
</evidence>
<name>G3GW28_CRIGR</name>
<proteinExistence type="predicted"/>
<accession>G3GW28</accession>
<protein>
    <submittedName>
        <fullName evidence="2">Retrovirus-related Pol polyprotein LINE-1</fullName>
    </submittedName>
</protein>
<reference evidence="3" key="1">
    <citation type="journal article" date="2011" name="Nat. Biotechnol.">
        <title>The genomic sequence of the Chinese hamster ovary (CHO)-K1 cell line.</title>
        <authorList>
            <person name="Xu X."/>
            <person name="Nagarajan H."/>
            <person name="Lewis N.E."/>
            <person name="Pan S."/>
            <person name="Cai Z."/>
            <person name="Liu X."/>
            <person name="Chen W."/>
            <person name="Xie M."/>
            <person name="Wang W."/>
            <person name="Hammond S."/>
            <person name="Andersen M.R."/>
            <person name="Neff N."/>
            <person name="Passarelli B."/>
            <person name="Koh W."/>
            <person name="Fan H.C."/>
            <person name="Wang J."/>
            <person name="Gui Y."/>
            <person name="Lee K.H."/>
            <person name="Betenbaugh M.J."/>
            <person name="Quake S.R."/>
            <person name="Famili I."/>
            <person name="Palsson B.O."/>
            <person name="Wang J."/>
        </authorList>
    </citation>
    <scope>NUCLEOTIDE SEQUENCE [LARGE SCALE GENOMIC DNA]</scope>
    <source>
        <strain evidence="3">CHO K1 cell line</strain>
    </source>
</reference>
<organism evidence="2 3">
    <name type="scientific">Cricetulus griseus</name>
    <name type="common">Chinese hamster</name>
    <name type="synonym">Cricetulus barabensis griseus</name>
    <dbReference type="NCBI Taxonomy" id="10029"/>
    <lineage>
        <taxon>Eukaryota</taxon>
        <taxon>Metazoa</taxon>
        <taxon>Chordata</taxon>
        <taxon>Craniata</taxon>
        <taxon>Vertebrata</taxon>
        <taxon>Euteleostomi</taxon>
        <taxon>Mammalia</taxon>
        <taxon>Eutheria</taxon>
        <taxon>Euarchontoglires</taxon>
        <taxon>Glires</taxon>
        <taxon>Rodentia</taxon>
        <taxon>Myomorpha</taxon>
        <taxon>Muroidea</taxon>
        <taxon>Cricetidae</taxon>
        <taxon>Cricetinae</taxon>
        <taxon>Cricetulus</taxon>
    </lineage>
</organism>
<sequence length="55" mass="6814">MWSYSHHLPTIFIAGLFVIARTWKQPRCPSTEEWMEKMWYIYTMEYYSAEKKMES</sequence>
<keyword evidence="1" id="KW-0732">Signal</keyword>
<dbReference type="Proteomes" id="UP000001075">
    <property type="component" value="Unassembled WGS sequence"/>
</dbReference>
<dbReference type="AlphaFoldDB" id="G3GW28"/>